<evidence type="ECO:0000259" key="1">
    <source>
        <dbReference type="Pfam" id="PF08241"/>
    </source>
</evidence>
<evidence type="ECO:0000313" key="2">
    <source>
        <dbReference type="EMBL" id="SDN43819.1"/>
    </source>
</evidence>
<dbReference type="STRING" id="206665.SAMN04488516_102137"/>
<sequence>MWTKQEILNYEKWLESKQGNFILKQEKRLLGHLISSWPRRKQSFIDLGCGPGSFLNFFWKSGFEVHGVDKEPEMLKIARKRTKNKFPLTLADLTHLPFDDNEFDFGALILVLEFSPKPDLILQEAKRVIKKGLLLAFLNKYSFYFLEKGISRSHKPQSPLKKAHWFSWLEVKRLIAQNLKPEEIYAKSILPLPTSCWKETPFLKPFNNFFYPPIIGAFVGVRIEFLKTATISHPLLVSENSPCPPI</sequence>
<keyword evidence="3" id="KW-1185">Reference proteome</keyword>
<dbReference type="RefSeq" id="WP_092063243.1">
    <property type="nucleotide sequence ID" value="NZ_FNIN01000002.1"/>
</dbReference>
<dbReference type="InterPro" id="IPR029063">
    <property type="entry name" value="SAM-dependent_MTases_sf"/>
</dbReference>
<feature type="domain" description="Methyltransferase type 11" evidence="1">
    <location>
        <begin position="46"/>
        <end position="134"/>
    </location>
</feature>
<dbReference type="PANTHER" id="PTHR43591">
    <property type="entry name" value="METHYLTRANSFERASE"/>
    <property type="match status" value="1"/>
</dbReference>
<proteinExistence type="predicted"/>
<protein>
    <submittedName>
        <fullName evidence="2">Methyltransferase domain-containing protein</fullName>
    </submittedName>
</protein>
<dbReference type="EMBL" id="FNIN01000002">
    <property type="protein sequence ID" value="SDN43819.1"/>
    <property type="molecule type" value="Genomic_DNA"/>
</dbReference>
<dbReference type="GO" id="GO:0032259">
    <property type="term" value="P:methylation"/>
    <property type="evidence" value="ECO:0007669"/>
    <property type="project" value="UniProtKB-KW"/>
</dbReference>
<dbReference type="Gene3D" id="3.40.50.150">
    <property type="entry name" value="Vaccinia Virus protein VP39"/>
    <property type="match status" value="1"/>
</dbReference>
<dbReference type="Proteomes" id="UP000199602">
    <property type="component" value="Unassembled WGS sequence"/>
</dbReference>
<keyword evidence="2" id="KW-0808">Transferase</keyword>
<dbReference type="InterPro" id="IPR013216">
    <property type="entry name" value="Methyltransf_11"/>
</dbReference>
<dbReference type="OrthoDB" id="9782767at2"/>
<gene>
    <name evidence="2" type="ORF">SAMN04488516_102137</name>
</gene>
<reference evidence="2 3" key="1">
    <citation type="submission" date="2016-10" db="EMBL/GenBank/DDBJ databases">
        <authorList>
            <person name="de Groot N.N."/>
        </authorList>
    </citation>
    <scope>NUCLEOTIDE SEQUENCE [LARGE SCALE GENOMIC DNA]</scope>
    <source>
        <strain evidence="2 3">DSM 15269</strain>
    </source>
</reference>
<keyword evidence="2" id="KW-0489">Methyltransferase</keyword>
<name>A0A1H0BDV9_9BACT</name>
<evidence type="ECO:0000313" key="3">
    <source>
        <dbReference type="Proteomes" id="UP000199602"/>
    </source>
</evidence>
<dbReference type="CDD" id="cd02440">
    <property type="entry name" value="AdoMet_MTases"/>
    <property type="match status" value="1"/>
</dbReference>
<dbReference type="Pfam" id="PF08241">
    <property type="entry name" value="Methyltransf_11"/>
    <property type="match status" value="1"/>
</dbReference>
<dbReference type="AlphaFoldDB" id="A0A1H0BDV9"/>
<organism evidence="2 3">
    <name type="scientific">Desulfonauticus submarinus</name>
    <dbReference type="NCBI Taxonomy" id="206665"/>
    <lineage>
        <taxon>Bacteria</taxon>
        <taxon>Pseudomonadati</taxon>
        <taxon>Thermodesulfobacteriota</taxon>
        <taxon>Desulfovibrionia</taxon>
        <taxon>Desulfovibrionales</taxon>
        <taxon>Desulfonauticaceae</taxon>
        <taxon>Desulfonauticus</taxon>
    </lineage>
</organism>
<dbReference type="GO" id="GO:0008757">
    <property type="term" value="F:S-adenosylmethionine-dependent methyltransferase activity"/>
    <property type="evidence" value="ECO:0007669"/>
    <property type="project" value="InterPro"/>
</dbReference>
<accession>A0A1H0BDV9</accession>
<dbReference type="SUPFAM" id="SSF53335">
    <property type="entry name" value="S-adenosyl-L-methionine-dependent methyltransferases"/>
    <property type="match status" value="1"/>
</dbReference>